<keyword evidence="3" id="KW-1185">Reference proteome</keyword>
<feature type="transmembrane region" description="Helical" evidence="1">
    <location>
        <begin position="76"/>
        <end position="95"/>
    </location>
</feature>
<gene>
    <name evidence="2" type="ORF">JI741_24805</name>
</gene>
<evidence type="ECO:0000313" key="2">
    <source>
        <dbReference type="EMBL" id="MBL0744477.1"/>
    </source>
</evidence>
<keyword evidence="1" id="KW-0812">Transmembrane</keyword>
<reference evidence="2 3" key="1">
    <citation type="submission" date="2021-01" db="EMBL/GenBank/DDBJ databases">
        <title>Chryseolinea sp. Jin1 Genome sequencing and assembly.</title>
        <authorList>
            <person name="Kim I."/>
        </authorList>
    </citation>
    <scope>NUCLEOTIDE SEQUENCE [LARGE SCALE GENOMIC DNA]</scope>
    <source>
        <strain evidence="2 3">Jin1</strain>
    </source>
</reference>
<dbReference type="EMBL" id="JAERRB010000011">
    <property type="protein sequence ID" value="MBL0744477.1"/>
    <property type="molecule type" value="Genomic_DNA"/>
</dbReference>
<proteinExistence type="predicted"/>
<dbReference type="RefSeq" id="WP_202014132.1">
    <property type="nucleotide sequence ID" value="NZ_JAERRB010000011.1"/>
</dbReference>
<evidence type="ECO:0000256" key="1">
    <source>
        <dbReference type="SAM" id="Phobius"/>
    </source>
</evidence>
<name>A0ABS1KZ17_9BACT</name>
<keyword evidence="1" id="KW-1133">Transmembrane helix</keyword>
<dbReference type="Proteomes" id="UP000613030">
    <property type="component" value="Unassembled WGS sequence"/>
</dbReference>
<feature type="transmembrane region" description="Helical" evidence="1">
    <location>
        <begin position="53"/>
        <end position="70"/>
    </location>
</feature>
<keyword evidence="1" id="KW-0472">Membrane</keyword>
<protein>
    <submittedName>
        <fullName evidence="2">Uncharacterized protein</fullName>
    </submittedName>
</protein>
<organism evidence="2 3">
    <name type="scientific">Chryseolinea lacunae</name>
    <dbReference type="NCBI Taxonomy" id="2801331"/>
    <lineage>
        <taxon>Bacteria</taxon>
        <taxon>Pseudomonadati</taxon>
        <taxon>Bacteroidota</taxon>
        <taxon>Cytophagia</taxon>
        <taxon>Cytophagales</taxon>
        <taxon>Fulvivirgaceae</taxon>
        <taxon>Chryseolinea</taxon>
    </lineage>
</organism>
<sequence>MELNDLKAFWNEDADKLSNRINLNEKVIGEMKLENVVNGFLSFLNVSLWGRNLALVYSLISVVCALFVWHEYQYSIPLLIGAAAMLWSFVHHLSIEEPKDYFKISIVEFQKSICKFRIHTARAKKYDTSIVIVWFLTLLPLCLRKIFGMDVYDNTQYLIALVVLDVVVVVVMVLFSRYIYKVYDRELKAAESHLAEILTFEKTSL</sequence>
<feature type="transmembrane region" description="Helical" evidence="1">
    <location>
        <begin position="126"/>
        <end position="147"/>
    </location>
</feature>
<accession>A0ABS1KZ17</accession>
<comment type="caution">
    <text evidence="2">The sequence shown here is derived from an EMBL/GenBank/DDBJ whole genome shotgun (WGS) entry which is preliminary data.</text>
</comment>
<feature type="transmembrane region" description="Helical" evidence="1">
    <location>
        <begin position="159"/>
        <end position="180"/>
    </location>
</feature>
<evidence type="ECO:0000313" key="3">
    <source>
        <dbReference type="Proteomes" id="UP000613030"/>
    </source>
</evidence>